<evidence type="ECO:0000313" key="1">
    <source>
        <dbReference type="EMBL" id="RWR78733.1"/>
    </source>
</evidence>
<protein>
    <submittedName>
        <fullName evidence="1">Uncharacterized protein</fullName>
    </submittedName>
</protein>
<organism evidence="1 2">
    <name type="scientific">Cinnamomum micranthum f. kanehirae</name>
    <dbReference type="NCBI Taxonomy" id="337451"/>
    <lineage>
        <taxon>Eukaryota</taxon>
        <taxon>Viridiplantae</taxon>
        <taxon>Streptophyta</taxon>
        <taxon>Embryophyta</taxon>
        <taxon>Tracheophyta</taxon>
        <taxon>Spermatophyta</taxon>
        <taxon>Magnoliopsida</taxon>
        <taxon>Magnoliidae</taxon>
        <taxon>Laurales</taxon>
        <taxon>Lauraceae</taxon>
        <taxon>Cinnamomum</taxon>
    </lineage>
</organism>
<evidence type="ECO:0000313" key="2">
    <source>
        <dbReference type="Proteomes" id="UP000283530"/>
    </source>
</evidence>
<proteinExistence type="predicted"/>
<dbReference type="Proteomes" id="UP000283530">
    <property type="component" value="Unassembled WGS sequence"/>
</dbReference>
<name>A0A443NJP5_9MAGN</name>
<gene>
    <name evidence="1" type="ORF">CKAN_00727900</name>
</gene>
<reference evidence="1 2" key="1">
    <citation type="journal article" date="2019" name="Nat. Plants">
        <title>Stout camphor tree genome fills gaps in understanding of flowering plant genome evolution.</title>
        <authorList>
            <person name="Chaw S.M."/>
            <person name="Liu Y.C."/>
            <person name="Wu Y.W."/>
            <person name="Wang H.Y."/>
            <person name="Lin C.I."/>
            <person name="Wu C.S."/>
            <person name="Ke H.M."/>
            <person name="Chang L.Y."/>
            <person name="Hsu C.Y."/>
            <person name="Yang H.T."/>
            <person name="Sudianto E."/>
            <person name="Hsu M.H."/>
            <person name="Wu K.P."/>
            <person name="Wang L.N."/>
            <person name="Leebens-Mack J.H."/>
            <person name="Tsai I.J."/>
        </authorList>
    </citation>
    <scope>NUCLEOTIDE SEQUENCE [LARGE SCALE GENOMIC DNA]</scope>
    <source>
        <strain evidence="2">cv. Chaw 1501</strain>
        <tissue evidence="1">Young leaves</tissue>
    </source>
</reference>
<dbReference type="EMBL" id="QPKB01000003">
    <property type="protein sequence ID" value="RWR78733.1"/>
    <property type="molecule type" value="Genomic_DNA"/>
</dbReference>
<keyword evidence="2" id="KW-1185">Reference proteome</keyword>
<dbReference type="AlphaFoldDB" id="A0A443NJP5"/>
<comment type="caution">
    <text evidence="1">The sequence shown here is derived from an EMBL/GenBank/DDBJ whole genome shotgun (WGS) entry which is preliminary data.</text>
</comment>
<accession>A0A443NJP5</accession>
<sequence length="112" mass="12514">MPVFNHLQLQSARRKRSGNIGKVVDGGTVTLSKKSLGRNNHKYYRKDPAISAMILKNPDQGCIALIWVIVKLDTCYKLVPLSLPLQRFDQRNCMGSGTEVKMDGPEPVFSIL</sequence>